<feature type="non-terminal residue" evidence="1">
    <location>
        <position position="262"/>
    </location>
</feature>
<proteinExistence type="predicted"/>
<dbReference type="EMBL" id="UINC01171274">
    <property type="protein sequence ID" value="SVD75757.1"/>
    <property type="molecule type" value="Genomic_DNA"/>
</dbReference>
<dbReference type="AlphaFoldDB" id="A0A382XXB0"/>
<name>A0A382XXB0_9ZZZZ</name>
<reference evidence="1" key="1">
    <citation type="submission" date="2018-05" db="EMBL/GenBank/DDBJ databases">
        <authorList>
            <person name="Lanie J.A."/>
            <person name="Ng W.-L."/>
            <person name="Kazmierczak K.M."/>
            <person name="Andrzejewski T.M."/>
            <person name="Davidsen T.M."/>
            <person name="Wayne K.J."/>
            <person name="Tettelin H."/>
            <person name="Glass J.I."/>
            <person name="Rusch D."/>
            <person name="Podicherti R."/>
            <person name="Tsui H.-C.T."/>
            <person name="Winkler M.E."/>
        </authorList>
    </citation>
    <scope>NUCLEOTIDE SEQUENCE</scope>
</reference>
<protein>
    <submittedName>
        <fullName evidence="1">Uncharacterized protein</fullName>
    </submittedName>
</protein>
<accession>A0A382XXB0</accession>
<gene>
    <name evidence="1" type="ORF">METZ01_LOCUS428611</name>
</gene>
<sequence>MHKLESTYLQHDLALLRMIASTAGLLLTASNKRDAAIELATAMQQPDNLKLNCVGLGEEAQGVLYELLASKGQMTVSSISRKYGTIRPLGPAARQRERPQLEPANPVEKLWYHGLIGRAFDNQSDAQEYYYIPSDLLPLLPFPKSKDLNIIKLQNHAPNENDILLAQHTLVDDACTILAFLRKHKKKSPSYSKSESNVSLEKLHAYLQQPENLNMLLSLLQDMGCISKSGLTLTSKNTRVFLSNNRSEQLRSLANAWHKSTR</sequence>
<evidence type="ECO:0000313" key="1">
    <source>
        <dbReference type="EMBL" id="SVD75757.1"/>
    </source>
</evidence>
<organism evidence="1">
    <name type="scientific">marine metagenome</name>
    <dbReference type="NCBI Taxonomy" id="408172"/>
    <lineage>
        <taxon>unclassified sequences</taxon>
        <taxon>metagenomes</taxon>
        <taxon>ecological metagenomes</taxon>
    </lineage>
</organism>